<sequence>MIDQYTFHDMTISWLNGALINTDGGTIFGPVPRTLWGRYYPYNDRNQVAEATDPILIQYQGMNYMIDASFNLDKFTEKAKRNVGLEKPGRIMEDFDQLGISPEDIDVIMMTHMHNDHASGLTYFADDAWHSTYPNATIYMSAVEWDAVRHPNARTKNTYPRENWEAIQGQVVTFDDSFQVTDGITMEFSGGHSPGHAIIRLEQNGETMLHMADILLSFVHTNPLWVGGLDDYPMDSISAKEKYMAEALANHYRFMFYHDPYYRVIEYTEDGKNIQYAMKSSRDVHIPFTPEQDRTPRQVDSMVAK</sequence>
<dbReference type="InterPro" id="IPR051013">
    <property type="entry name" value="MBL_superfamily_lactonases"/>
</dbReference>
<comment type="similarity">
    <text evidence="1">Belongs to the metallo-beta-lactamase superfamily.</text>
</comment>
<dbReference type="SMART" id="SM00849">
    <property type="entry name" value="Lactamase_B"/>
    <property type="match status" value="1"/>
</dbReference>
<evidence type="ECO:0000256" key="1">
    <source>
        <dbReference type="ARBA" id="ARBA00007749"/>
    </source>
</evidence>
<dbReference type="GO" id="GO:0016787">
    <property type="term" value="F:hydrolase activity"/>
    <property type="evidence" value="ECO:0007669"/>
    <property type="project" value="UniProtKB-KW"/>
</dbReference>
<dbReference type="SUPFAM" id="SSF56281">
    <property type="entry name" value="Metallo-hydrolase/oxidoreductase"/>
    <property type="match status" value="1"/>
</dbReference>
<evidence type="ECO:0000313" key="6">
    <source>
        <dbReference type="EMBL" id="RPA65522.1"/>
    </source>
</evidence>
<name>A0A3N4GRT2_9LACT</name>
<gene>
    <name evidence="6" type="ORF">EF384_00515</name>
</gene>
<dbReference type="Proteomes" id="UP000273977">
    <property type="component" value="Unassembled WGS sequence"/>
</dbReference>
<accession>A0A3N4GRT2</accession>
<dbReference type="PANTHER" id="PTHR42978:SF6">
    <property type="entry name" value="QUORUM-QUENCHING LACTONASE YTNP-RELATED"/>
    <property type="match status" value="1"/>
</dbReference>
<proteinExistence type="inferred from homology"/>
<dbReference type="InterPro" id="IPR036866">
    <property type="entry name" value="RibonucZ/Hydroxyglut_hydro"/>
</dbReference>
<comment type="caution">
    <text evidence="6">The sequence shown here is derived from an EMBL/GenBank/DDBJ whole genome shotgun (WGS) entry which is preliminary data.</text>
</comment>
<evidence type="ECO:0000256" key="3">
    <source>
        <dbReference type="ARBA" id="ARBA00022801"/>
    </source>
</evidence>
<feature type="domain" description="Metallo-beta-lactamase" evidence="5">
    <location>
        <begin position="51"/>
        <end position="251"/>
    </location>
</feature>
<evidence type="ECO:0000256" key="4">
    <source>
        <dbReference type="ARBA" id="ARBA00022833"/>
    </source>
</evidence>
<organism evidence="6 7">
    <name type="scientific">Aerococcus agrisoli</name>
    <dbReference type="NCBI Taxonomy" id="2487350"/>
    <lineage>
        <taxon>Bacteria</taxon>
        <taxon>Bacillati</taxon>
        <taxon>Bacillota</taxon>
        <taxon>Bacilli</taxon>
        <taxon>Lactobacillales</taxon>
        <taxon>Aerococcaceae</taxon>
        <taxon>Aerococcus</taxon>
    </lineage>
</organism>
<evidence type="ECO:0000313" key="7">
    <source>
        <dbReference type="Proteomes" id="UP000273977"/>
    </source>
</evidence>
<dbReference type="EMBL" id="RKMG01000001">
    <property type="protein sequence ID" value="RPA65522.1"/>
    <property type="molecule type" value="Genomic_DNA"/>
</dbReference>
<dbReference type="OrthoDB" id="9802897at2"/>
<keyword evidence="3 6" id="KW-0378">Hydrolase</keyword>
<keyword evidence="2" id="KW-0479">Metal-binding</keyword>
<dbReference type="AlphaFoldDB" id="A0A3N4GRT2"/>
<dbReference type="InterPro" id="IPR001279">
    <property type="entry name" value="Metallo-B-lactamas"/>
</dbReference>
<dbReference type="Gene3D" id="3.60.15.10">
    <property type="entry name" value="Ribonuclease Z/Hydroxyacylglutathione hydrolase-like"/>
    <property type="match status" value="1"/>
</dbReference>
<reference evidence="6 7" key="1">
    <citation type="submission" date="2018-11" db="EMBL/GenBank/DDBJ databases">
        <title>Aerococcus sp. SJQ22, whole genome shotgun sequence.</title>
        <authorList>
            <person name="Sun L."/>
            <person name="Gao X."/>
            <person name="Chen W."/>
            <person name="Huang K."/>
        </authorList>
    </citation>
    <scope>NUCLEOTIDE SEQUENCE [LARGE SCALE GENOMIC DNA]</scope>
    <source>
        <strain evidence="6 7">SJQ22</strain>
    </source>
</reference>
<dbReference type="Pfam" id="PF00753">
    <property type="entry name" value="Lactamase_B"/>
    <property type="match status" value="1"/>
</dbReference>
<evidence type="ECO:0000259" key="5">
    <source>
        <dbReference type="SMART" id="SM00849"/>
    </source>
</evidence>
<dbReference type="PANTHER" id="PTHR42978">
    <property type="entry name" value="QUORUM-QUENCHING LACTONASE YTNP-RELATED-RELATED"/>
    <property type="match status" value="1"/>
</dbReference>
<evidence type="ECO:0000256" key="2">
    <source>
        <dbReference type="ARBA" id="ARBA00022723"/>
    </source>
</evidence>
<dbReference type="GO" id="GO:0046872">
    <property type="term" value="F:metal ion binding"/>
    <property type="evidence" value="ECO:0007669"/>
    <property type="project" value="UniProtKB-KW"/>
</dbReference>
<protein>
    <submittedName>
        <fullName evidence="6">MBL fold metallo-hydrolase</fullName>
    </submittedName>
</protein>
<keyword evidence="7" id="KW-1185">Reference proteome</keyword>
<dbReference type="RefSeq" id="WP_123779044.1">
    <property type="nucleotide sequence ID" value="NZ_RKMG01000001.1"/>
</dbReference>
<dbReference type="CDD" id="cd07728">
    <property type="entry name" value="YtnP-like_MBL-fold"/>
    <property type="match status" value="1"/>
</dbReference>
<keyword evidence="4" id="KW-0862">Zinc</keyword>